<feature type="domain" description="SRCR" evidence="15">
    <location>
        <begin position="355"/>
        <end position="451"/>
    </location>
</feature>
<feature type="domain" description="SRCR" evidence="15">
    <location>
        <begin position="480"/>
        <end position="581"/>
    </location>
</feature>
<feature type="disulfide bond" evidence="12">
    <location>
        <begin position="319"/>
        <end position="329"/>
    </location>
</feature>
<keyword evidence="7" id="KW-0677">Repeat</keyword>
<sequence>MNGCWSDMLSPSKVTPTQKQHCSHENDVGLVCSGYTESRLVNGPVNCSGRVELQYLGTWGTVCDACWDMRASNVLCQQLECGTAVAVVGQAWFGEGSGPIRTDVFNCHGNETRLSQCAVSSWSRAACSHGQDVGVICSGSPLSALDGTVRLSGESECEGQVEVYYQHTWRRVVESWSFREASVVCRQLGCGSAVQVYNSSTSGMGVSDVCLTGIQCNGTESHLGNCSAQHNLTCGSSKQVFITCSSHRYLRLVGEGGDCAGRLEVFHRGSWGTVCDDSWDLEDAQVVCRQLQCGTALSVLLPFSFRPATGPIWLDEVGCVGNETSLWECPKAEWGQTDCGHKEDVGVVCSAFSEMRLTDGCSGKLEVFYNRTWGNVCFNQMDADTASLICQELNCGKSGTVSDTGPRLQFAPNWLDELKCRKHDSTLRQCPSLPWGQNDCIGNEVAHIECKAEEDSNVPWSQLSCSSAANQRPCTNHWPLRLKEGGEGGCSGRLEVFHNGSWGTVCDNSWDLEDAQVVCRQLGCGPAQKAHGNATFGKGKGTIWLNEVKCRGTELHLWDCPHSLKQHSSCQHQNDAGVTCADYTSDDSTTTTATPTTTTTSTTKPETNRRRTRETQAPPSLNIPAVAFVVLGALLFLLLVVLGVLVFQNRGLRRALSKGGHTPLHEAVYEEIEYKLAREGTYSAPRWGSILSEDPPSGYEDVGDSEGHSLSGELGDAAENYDDVIGADQNPGGAEGELGREDAPEHYDDVITPDQHPDSVEGELLKGDAPQHYDDVITEEQSPGDHVTEDTEQNYDDAVTLHWSQEGESILAPEGPPAPDGMDYDDVGEEPPEGGGAF</sequence>
<evidence type="ECO:0000256" key="4">
    <source>
        <dbReference type="ARBA" id="ARBA00022525"/>
    </source>
</evidence>
<dbReference type="PROSITE" id="PS00420">
    <property type="entry name" value="SRCR_1"/>
    <property type="match status" value="1"/>
</dbReference>
<feature type="disulfide bond" evidence="12">
    <location>
        <begin position="519"/>
        <end position="580"/>
    </location>
</feature>
<dbReference type="FunFam" id="3.10.250.10:FF:000009">
    <property type="entry name" value="WC1"/>
    <property type="match status" value="1"/>
</dbReference>
<dbReference type="PROSITE" id="PS50287">
    <property type="entry name" value="SRCR_2"/>
    <property type="match status" value="5"/>
</dbReference>
<evidence type="ECO:0000256" key="3">
    <source>
        <dbReference type="ARBA" id="ARBA00022475"/>
    </source>
</evidence>
<keyword evidence="6" id="KW-0732">Signal</keyword>
<dbReference type="GO" id="GO:0005886">
    <property type="term" value="C:plasma membrane"/>
    <property type="evidence" value="ECO:0007669"/>
    <property type="project" value="UniProtKB-SubCell"/>
</dbReference>
<feature type="compositionally biased region" description="Acidic residues" evidence="13">
    <location>
        <begin position="822"/>
        <end position="832"/>
    </location>
</feature>
<proteinExistence type="predicted"/>
<feature type="compositionally biased region" description="Basic and acidic residues" evidence="13">
    <location>
        <begin position="737"/>
        <end position="775"/>
    </location>
</feature>
<feature type="domain" description="SRCR" evidence="15">
    <location>
        <begin position="149"/>
        <end position="245"/>
    </location>
</feature>
<evidence type="ECO:0000256" key="14">
    <source>
        <dbReference type="SAM" id="Phobius"/>
    </source>
</evidence>
<feature type="disulfide bond" evidence="12">
    <location>
        <begin position="420"/>
        <end position="430"/>
    </location>
</feature>
<keyword evidence="9 14" id="KW-0472">Membrane</keyword>
<feature type="disulfide bond" evidence="12">
    <location>
        <begin position="275"/>
        <end position="339"/>
    </location>
</feature>
<feature type="compositionally biased region" description="Low complexity" evidence="13">
    <location>
        <begin position="585"/>
        <end position="603"/>
    </location>
</feature>
<evidence type="ECO:0000256" key="11">
    <source>
        <dbReference type="ARBA" id="ARBA00023180"/>
    </source>
</evidence>
<feature type="domain" description="SRCR" evidence="15">
    <location>
        <begin position="250"/>
        <end position="350"/>
    </location>
</feature>
<feature type="disulfide bond" evidence="12">
    <location>
        <begin position="550"/>
        <end position="560"/>
    </location>
</feature>
<dbReference type="OrthoDB" id="536948at2759"/>
<dbReference type="GO" id="GO:0005576">
    <property type="term" value="C:extracellular region"/>
    <property type="evidence" value="ECO:0007669"/>
    <property type="project" value="UniProtKB-SubCell"/>
</dbReference>
<feature type="region of interest" description="Disordered" evidence="13">
    <location>
        <begin position="585"/>
        <end position="617"/>
    </location>
</feature>
<dbReference type="PRINTS" id="PR00258">
    <property type="entry name" value="SPERACTRCPTR"/>
</dbReference>
<dbReference type="GO" id="GO:0005737">
    <property type="term" value="C:cytoplasm"/>
    <property type="evidence" value="ECO:0007669"/>
    <property type="project" value="UniProtKB-ARBA"/>
</dbReference>
<keyword evidence="11" id="KW-0325">Glycoprotein</keyword>
<dbReference type="Gene3D" id="3.10.250.10">
    <property type="entry name" value="SRCR-like domain"/>
    <property type="match status" value="5"/>
</dbReference>
<evidence type="ECO:0000256" key="9">
    <source>
        <dbReference type="ARBA" id="ARBA00023136"/>
    </source>
</evidence>
<keyword evidence="5 14" id="KW-0812">Transmembrane</keyword>
<comment type="caution">
    <text evidence="12">Lacks conserved residue(s) required for the propagation of feature annotation.</text>
</comment>
<organism evidence="16 17">
    <name type="scientific">Albula goreensis</name>
    <dbReference type="NCBI Taxonomy" id="1534307"/>
    <lineage>
        <taxon>Eukaryota</taxon>
        <taxon>Metazoa</taxon>
        <taxon>Chordata</taxon>
        <taxon>Craniata</taxon>
        <taxon>Vertebrata</taxon>
        <taxon>Euteleostomi</taxon>
        <taxon>Actinopterygii</taxon>
        <taxon>Neopterygii</taxon>
        <taxon>Teleostei</taxon>
        <taxon>Albuliformes</taxon>
        <taxon>Albulidae</taxon>
        <taxon>Albula</taxon>
    </lineage>
</organism>
<evidence type="ECO:0000256" key="10">
    <source>
        <dbReference type="ARBA" id="ARBA00023157"/>
    </source>
</evidence>
<keyword evidence="10 12" id="KW-1015">Disulfide bond</keyword>
<evidence type="ECO:0000256" key="8">
    <source>
        <dbReference type="ARBA" id="ARBA00022989"/>
    </source>
</evidence>
<dbReference type="SUPFAM" id="SSF56487">
    <property type="entry name" value="SRCR-like"/>
    <property type="match status" value="5"/>
</dbReference>
<dbReference type="SMART" id="SM00202">
    <property type="entry name" value="SR"/>
    <property type="match status" value="5"/>
</dbReference>
<feature type="disulfide bond" evidence="12">
    <location>
        <begin position="76"/>
        <end position="137"/>
    </location>
</feature>
<feature type="disulfide bond" evidence="12">
    <location>
        <begin position="63"/>
        <end position="127"/>
    </location>
</feature>
<dbReference type="Pfam" id="PF00530">
    <property type="entry name" value="SRCR"/>
    <property type="match status" value="5"/>
</dbReference>
<reference evidence="16" key="1">
    <citation type="submission" date="2021-01" db="EMBL/GenBank/DDBJ databases">
        <authorList>
            <person name="Zahm M."/>
            <person name="Roques C."/>
            <person name="Cabau C."/>
            <person name="Klopp C."/>
            <person name="Donnadieu C."/>
            <person name="Jouanno E."/>
            <person name="Lampietro C."/>
            <person name="Louis A."/>
            <person name="Herpin A."/>
            <person name="Echchiki A."/>
            <person name="Berthelot C."/>
            <person name="Parey E."/>
            <person name="Roest-Crollius H."/>
            <person name="Braasch I."/>
            <person name="Postlethwait J."/>
            <person name="Bobe J."/>
            <person name="Montfort J."/>
            <person name="Bouchez O."/>
            <person name="Begum T."/>
            <person name="Mejri S."/>
            <person name="Adams A."/>
            <person name="Chen W.-J."/>
            <person name="Guiguen Y."/>
        </authorList>
    </citation>
    <scope>NUCLEOTIDE SEQUENCE</scope>
    <source>
        <tissue evidence="16">Blood</tissue>
    </source>
</reference>
<name>A0A8T3CN77_9TELE</name>
<feature type="transmembrane region" description="Helical" evidence="14">
    <location>
        <begin position="625"/>
        <end position="647"/>
    </location>
</feature>
<feature type="disulfide bond" evidence="12">
    <location>
        <begin position="506"/>
        <end position="570"/>
    </location>
</feature>
<feature type="region of interest" description="Disordered" evidence="13">
    <location>
        <begin position="726"/>
        <end position="838"/>
    </location>
</feature>
<keyword evidence="4" id="KW-0964">Secreted</keyword>
<evidence type="ECO:0000259" key="15">
    <source>
        <dbReference type="PROSITE" id="PS50287"/>
    </source>
</evidence>
<comment type="caution">
    <text evidence="16">The sequence shown here is derived from an EMBL/GenBank/DDBJ whole genome shotgun (WGS) entry which is preliminary data.</text>
</comment>
<evidence type="ECO:0000313" key="16">
    <source>
        <dbReference type="EMBL" id="KAI1886563.1"/>
    </source>
</evidence>
<dbReference type="PANTHER" id="PTHR19331">
    <property type="entry name" value="SCAVENGER RECEPTOR DOMAIN-CONTAINING"/>
    <property type="match status" value="1"/>
</dbReference>
<accession>A0A8T3CN77</accession>
<keyword evidence="3" id="KW-1003">Cell membrane</keyword>
<evidence type="ECO:0000256" key="7">
    <source>
        <dbReference type="ARBA" id="ARBA00022737"/>
    </source>
</evidence>
<comment type="subcellular location">
    <subcellularLocation>
        <location evidence="1">Cell membrane</location>
        <topology evidence="1">Single-pass type I membrane protein</topology>
    </subcellularLocation>
    <subcellularLocation>
        <location evidence="2">Secreted</location>
    </subcellularLocation>
</comment>
<evidence type="ECO:0000256" key="1">
    <source>
        <dbReference type="ARBA" id="ARBA00004251"/>
    </source>
</evidence>
<evidence type="ECO:0000256" key="12">
    <source>
        <dbReference type="PROSITE-ProRule" id="PRU00196"/>
    </source>
</evidence>
<dbReference type="InterPro" id="IPR001190">
    <property type="entry name" value="SRCR"/>
</dbReference>
<keyword evidence="17" id="KW-1185">Reference proteome</keyword>
<feature type="domain" description="SRCR" evidence="15">
    <location>
        <begin position="38"/>
        <end position="138"/>
    </location>
</feature>
<dbReference type="PANTHER" id="PTHR19331:SF468">
    <property type="entry name" value="SCAVENGER RECEPTOR CYSTEINE-RICH TYPE 1 PROTEIN M160"/>
    <property type="match status" value="1"/>
</dbReference>
<feature type="disulfide bond" evidence="12">
    <location>
        <begin position="288"/>
        <end position="349"/>
    </location>
</feature>
<feature type="region of interest" description="Disordered" evidence="13">
    <location>
        <begin position="692"/>
        <end position="714"/>
    </location>
</feature>
<dbReference type="FunFam" id="3.10.250.10:FF:000002">
    <property type="entry name" value="Scavenger receptor cysteine-rich type 1 protein M130"/>
    <property type="match status" value="2"/>
</dbReference>
<keyword evidence="8 14" id="KW-1133">Transmembrane helix</keyword>
<dbReference type="FunFam" id="3.10.250.10:FF:000004">
    <property type="entry name" value="Scavenger receptor cysteine-rich type 1 protein M130"/>
    <property type="match status" value="1"/>
</dbReference>
<dbReference type="EMBL" id="JAERUA010000019">
    <property type="protein sequence ID" value="KAI1886563.1"/>
    <property type="molecule type" value="Genomic_DNA"/>
</dbReference>
<dbReference type="AlphaFoldDB" id="A0A8T3CN77"/>
<dbReference type="InterPro" id="IPR036772">
    <property type="entry name" value="SRCR-like_dom_sf"/>
</dbReference>
<evidence type="ECO:0000256" key="6">
    <source>
        <dbReference type="ARBA" id="ARBA00022729"/>
    </source>
</evidence>
<dbReference type="Proteomes" id="UP000829720">
    <property type="component" value="Unassembled WGS sequence"/>
</dbReference>
<evidence type="ECO:0000313" key="17">
    <source>
        <dbReference type="Proteomes" id="UP000829720"/>
    </source>
</evidence>
<protein>
    <recommendedName>
        <fullName evidence="15">SRCR domain-containing protein</fullName>
    </recommendedName>
</protein>
<feature type="disulfide bond" evidence="12">
    <location>
        <begin position="216"/>
        <end position="226"/>
    </location>
</feature>
<dbReference type="FunFam" id="3.10.250.10:FF:000012">
    <property type="entry name" value="CD163 molecule like 1"/>
    <property type="match status" value="1"/>
</dbReference>
<evidence type="ECO:0000256" key="2">
    <source>
        <dbReference type="ARBA" id="ARBA00004613"/>
    </source>
</evidence>
<feature type="disulfide bond" evidence="12">
    <location>
        <begin position="107"/>
        <end position="117"/>
    </location>
</feature>
<gene>
    <name evidence="16" type="ORF">AGOR_G00197090</name>
</gene>
<evidence type="ECO:0000256" key="13">
    <source>
        <dbReference type="SAM" id="MobiDB-lite"/>
    </source>
</evidence>
<evidence type="ECO:0000256" key="5">
    <source>
        <dbReference type="ARBA" id="ARBA00022692"/>
    </source>
</evidence>